<sequence>MVTLTSAENALKTLYLGVVADQLNTNVNPLLAKISQTTSDVWGKEIRKLAPFGINGGIGAGTEDGTLPGAASNNYAQFVLTLKNLYGTIEISDKAIRASQNNSGAFVNLLEAEMEGLIKASKFNFGRMLFGDGSGVLCKASAQSGNVITVDSVKNVIEGMVVDVVDASTKGVVVSARRITDVDRSAKTITLAGASIAASTVSAGDCVTVQGSYGNELTGLGAIFGNSETLYGLARSANKWLAPYKATSTEINDVVIQKAIDTLDEVAGSVADFIVCSAGVKRAYQDYLITNRSNIDVMNLQGGYKAISYNGIPVVSDRFAPEGTMYILNTSDFHLHQLCDWRWLEGDDGRVIKQVANKPVYTATLVKYADMICDRPIGQAVISGITEK</sequence>
<reference evidence="1" key="1">
    <citation type="submission" date="2020-10" db="EMBL/GenBank/DDBJ databases">
        <authorList>
            <person name="Gilroy R."/>
        </authorList>
    </citation>
    <scope>NUCLEOTIDE SEQUENCE</scope>
    <source>
        <strain evidence="1">CHK121-14286</strain>
    </source>
</reference>
<evidence type="ECO:0000313" key="1">
    <source>
        <dbReference type="EMBL" id="HIR65467.1"/>
    </source>
</evidence>
<evidence type="ECO:0000313" key="2">
    <source>
        <dbReference type="Proteomes" id="UP000824200"/>
    </source>
</evidence>
<name>A0A9D1J835_9BACT</name>
<gene>
    <name evidence="1" type="ORF">IAC95_01050</name>
</gene>
<accession>A0A9D1J835</accession>
<proteinExistence type="predicted"/>
<organism evidence="1 2">
    <name type="scientific">Candidatus Fimimonas gallinarum</name>
    <dbReference type="NCBI Taxonomy" id="2840821"/>
    <lineage>
        <taxon>Bacteria</taxon>
        <taxon>Pseudomonadati</taxon>
        <taxon>Myxococcota</taxon>
        <taxon>Myxococcia</taxon>
        <taxon>Myxococcales</taxon>
        <taxon>Cystobacterineae</taxon>
        <taxon>Myxococcaceae</taxon>
        <taxon>Myxococcaceae incertae sedis</taxon>
        <taxon>Candidatus Fimimonas</taxon>
    </lineage>
</organism>
<comment type="caution">
    <text evidence="1">The sequence shown here is derived from an EMBL/GenBank/DDBJ whole genome shotgun (WGS) entry which is preliminary data.</text>
</comment>
<reference evidence="1" key="2">
    <citation type="journal article" date="2021" name="PeerJ">
        <title>Extensive microbial diversity within the chicken gut microbiome revealed by metagenomics and culture.</title>
        <authorList>
            <person name="Gilroy R."/>
            <person name="Ravi A."/>
            <person name="Getino M."/>
            <person name="Pursley I."/>
            <person name="Horton D.L."/>
            <person name="Alikhan N.F."/>
            <person name="Baker D."/>
            <person name="Gharbi K."/>
            <person name="Hall N."/>
            <person name="Watson M."/>
            <person name="Adriaenssens E.M."/>
            <person name="Foster-Nyarko E."/>
            <person name="Jarju S."/>
            <person name="Secka A."/>
            <person name="Antonio M."/>
            <person name="Oren A."/>
            <person name="Chaudhuri R.R."/>
            <person name="La Ragione R."/>
            <person name="Hildebrand F."/>
            <person name="Pallen M.J."/>
        </authorList>
    </citation>
    <scope>NUCLEOTIDE SEQUENCE</scope>
    <source>
        <strain evidence="1">CHK121-14286</strain>
    </source>
</reference>
<protein>
    <submittedName>
        <fullName evidence="1">Phage major capsid protein</fullName>
    </submittedName>
</protein>
<dbReference type="AlphaFoldDB" id="A0A9D1J835"/>
<dbReference type="EMBL" id="DVHL01000010">
    <property type="protein sequence ID" value="HIR65467.1"/>
    <property type="molecule type" value="Genomic_DNA"/>
</dbReference>
<dbReference type="InterPro" id="IPR049718">
    <property type="entry name" value="AKO59007-like"/>
</dbReference>
<dbReference type="Proteomes" id="UP000824200">
    <property type="component" value="Unassembled WGS sequence"/>
</dbReference>
<dbReference type="NCBIfam" id="NF033394">
    <property type="entry name" value="capsid_maj_Podo"/>
    <property type="match status" value="1"/>
</dbReference>